<dbReference type="Proteomes" id="UP000006764">
    <property type="component" value="Chromosome"/>
</dbReference>
<dbReference type="InterPro" id="IPR045474">
    <property type="entry name" value="GEVED"/>
</dbReference>
<dbReference type="InterPro" id="IPR056573">
    <property type="entry name" value="Lectin_L-type_dom"/>
</dbReference>
<evidence type="ECO:0000313" key="6">
    <source>
        <dbReference type="Proteomes" id="UP000006764"/>
    </source>
</evidence>
<dbReference type="KEGG" id="apac:S7S_05155"/>
<evidence type="ECO:0000256" key="2">
    <source>
        <dbReference type="SAM" id="SignalP"/>
    </source>
</evidence>
<dbReference type="InterPro" id="IPR013783">
    <property type="entry name" value="Ig-like_fold"/>
</dbReference>
<feature type="domain" description="Surface adhesin CshA non-repetitive" evidence="3">
    <location>
        <begin position="790"/>
        <end position="972"/>
    </location>
</feature>
<dbReference type="CDD" id="cd01951">
    <property type="entry name" value="lectin_L-type"/>
    <property type="match status" value="1"/>
</dbReference>
<dbReference type="Pfam" id="PF20009">
    <property type="entry name" value="GEVED"/>
    <property type="match status" value="3"/>
</dbReference>
<feature type="domain" description="GEVED" evidence="4">
    <location>
        <begin position="684"/>
        <end position="762"/>
    </location>
</feature>
<evidence type="ECO:0000259" key="4">
    <source>
        <dbReference type="Pfam" id="PF20009"/>
    </source>
</evidence>
<name>A0A0B4XK64_9GAMM</name>
<dbReference type="InterPro" id="IPR050258">
    <property type="entry name" value="Leguminous_Lectin"/>
</dbReference>
<dbReference type="PANTHER" id="PTHR32401:SF48">
    <property type="entry name" value="LEGUME LECTIN DOMAIN-CONTAINING PROTEIN"/>
    <property type="match status" value="1"/>
</dbReference>
<feature type="region of interest" description="Disordered" evidence="1">
    <location>
        <begin position="29"/>
        <end position="48"/>
    </location>
</feature>
<dbReference type="InterPro" id="IPR040683">
    <property type="entry name" value="CshA_NR2"/>
</dbReference>
<feature type="compositionally biased region" description="Acidic residues" evidence="1">
    <location>
        <begin position="1030"/>
        <end position="1049"/>
    </location>
</feature>
<keyword evidence="6" id="KW-1185">Reference proteome</keyword>
<dbReference type="Pfam" id="PF18651">
    <property type="entry name" value="CshA_NR2"/>
    <property type="match status" value="1"/>
</dbReference>
<gene>
    <name evidence="5" type="ORF">S7S_05155</name>
</gene>
<dbReference type="EMBL" id="CP004387">
    <property type="protein sequence ID" value="AJD47451.1"/>
    <property type="molecule type" value="Genomic_DNA"/>
</dbReference>
<protein>
    <submittedName>
        <fullName evidence="5">Conserved repeat domain protein</fullName>
    </submittedName>
</protein>
<accession>A0A0B4XK64</accession>
<dbReference type="HOGENOM" id="CLU_246343_0_0_6"/>
<dbReference type="OrthoDB" id="1204817at2"/>
<evidence type="ECO:0000256" key="1">
    <source>
        <dbReference type="SAM" id="MobiDB-lite"/>
    </source>
</evidence>
<feature type="chain" id="PRO_5002111235" evidence="2">
    <location>
        <begin position="27"/>
        <end position="1551"/>
    </location>
</feature>
<sequence>MIMAKQWRLVGLSLLLSLLGTNAALATQTGSWSGSGSSRSSNTGGNVTSVTLNAVSGNGNQSRWSLDGNSTLLAPGSGYYVPDLEGDSSFILTFEPGNNGNNTSRRVTFTFSNPVTDPVLHIDRLGGYSGSNTNSAGWTLNVGASDGATSLTKIAGVSHLTVDNGGSRFRGSFNQSPGGGWDGECRTSYTSGAACGSIRVNGTFTVLAFDVQMLGPVGSGDAVELAFSFNQDLGDAPQTFGRAIHAIPQANDRYLGAVAPDDDPSGNEYSSAATGDGADEDLVLPAFYPGVTQTVVLPVVEPVTGSSYLQAWIDWNGNGSFNSGEQVASNVVNNGAGDLDNDPNTITLDITPPNGIAAGARISRWRWSTASGLSATAAAGNGEVEDHSIVIADRMCNASASQGMVIGGTANMDAGSYQITLTEDTGNQAGAAWSQDRISLALPFTMEFAVYLGTKDSSGADGIAFAFHNDPGGNTVTGIYGGALGVGGLAPAVAIEFDTYQNGSGYGDIANDHTSIYNPVNYTDNAGGGNLYSPVYDLGNIEDGEWHDVRIVWDPITKTLQYYFDNVLVTTLNRGLVASDFDDDPNVYYGFTGSTGGSSNLQKACLIAVPDQVQVDYGDAPESFGNPSHAIVSGIQLGAGISAEATGYDDVLAAADDFDDGVIFPAFLPGLDDIVVSVQGTDGYLQGWIDWNQNGVFDEPAERIATDLQDTDNNGEIRISIPDAPPGAASGNTYARFRWSTTAGLGPTGGASDGEVEDYRLNIRPTILCPTGSSLTGGGIASGGDGPYRDAVYWLDWACAGTSVFTANSYVIKTWQFGPVEIRARLHEISHSVQVYNTGDWTGDLLDDLYQGVNPIGLANAVSGEAPTFRVDWEVLLDGQPIPADIIVADAEDTDDGEYLEFETDGGPWEVFAVASQTNDLSAQFDAGGQTMRLASLPGDGGGSLLALTQNTSVTRHVVAGSGHQAMAFGVFVQVDHGDIAFGYPQSGGHLSRRVATGGGKPTSATDVRSLTLATLGAAMPYLGEIPPSPEDEDQNSPDADADGVEEDGVTFPTLMPGEPATIRIQLTEDNVGEAYVQGWIDWQRDGGFAEPMDQVALNLRDNGPLDNDPAPGWISLDLTVPANAYIGDTYARFRVSTTPDVGVGPMVVFDGEVEDYKILISQQAAAGVLSGRVFNDTGAGGNAHDGLQSAQESGVPGVLVQLLHDLDSSGTCDANDAVLASAITDGEGRWRLQPALADVGLAACIHVQTPASHLLVSENDGGHPLSNAQPDDGRMALTVQPFGTDWDNILFGLAPRATFAPDQLGNVLPGASILYPHRYTAGTEGTLSFQWLNAHAAPDTPGWSTQLYRDLDCDGAVNGADALLTGPQPVSPGEVVCLLAHVFSPADAPLGAQHSVQLQAQLVLANSSLNDTALVTDLTRVLPGQLVLEKRVRNIGPDGIAGSGDDVDAVDNLSNQALPGDVLRYRILFRNAGVQALDQVRIHDATPAFTALAAAAACPAQLPPGLSGCVLLTPEGANGSGYEGSLQWQFTGALPAGATGEVRYDVRVAD</sequence>
<dbReference type="Gene3D" id="2.60.40.10">
    <property type="entry name" value="Immunoglobulins"/>
    <property type="match status" value="1"/>
</dbReference>
<evidence type="ECO:0000259" key="3">
    <source>
        <dbReference type="Pfam" id="PF18651"/>
    </source>
</evidence>
<dbReference type="PANTHER" id="PTHR32401">
    <property type="entry name" value="CONCANAVALIN A-LIKE LECTIN FAMILY PROTEIN"/>
    <property type="match status" value="1"/>
</dbReference>
<feature type="region of interest" description="Disordered" evidence="1">
    <location>
        <begin position="1021"/>
        <end position="1057"/>
    </location>
</feature>
<feature type="signal peptide" evidence="2">
    <location>
        <begin position="1"/>
        <end position="26"/>
    </location>
</feature>
<feature type="domain" description="GEVED" evidence="4">
    <location>
        <begin position="1076"/>
        <end position="1159"/>
    </location>
</feature>
<keyword evidence="2" id="KW-0732">Signal</keyword>
<proteinExistence type="predicted"/>
<organism evidence="5 6">
    <name type="scientific">Isoalcanivorax pacificus W11-5</name>
    <dbReference type="NCBI Taxonomy" id="391936"/>
    <lineage>
        <taxon>Bacteria</taxon>
        <taxon>Pseudomonadati</taxon>
        <taxon>Pseudomonadota</taxon>
        <taxon>Gammaproteobacteria</taxon>
        <taxon>Oceanospirillales</taxon>
        <taxon>Alcanivoracaceae</taxon>
        <taxon>Isoalcanivorax</taxon>
    </lineage>
</organism>
<reference evidence="5 6" key="1">
    <citation type="journal article" date="2012" name="J. Bacteriol.">
        <title>Genome sequence of an alkane-degrading bacterium, Alcanivorax pacificus type strain W11-5, isolated from deep sea sediment.</title>
        <authorList>
            <person name="Lai Q."/>
            <person name="Shao Z."/>
        </authorList>
    </citation>
    <scope>NUCLEOTIDE SEQUENCE [LARGE SCALE GENOMIC DNA]</scope>
    <source>
        <strain evidence="5 6">W11-5</strain>
    </source>
</reference>
<feature type="domain" description="GEVED" evidence="4">
    <location>
        <begin position="308"/>
        <end position="389"/>
    </location>
</feature>
<evidence type="ECO:0000313" key="5">
    <source>
        <dbReference type="EMBL" id="AJD47451.1"/>
    </source>
</evidence>
<dbReference type="Gene3D" id="2.60.120.200">
    <property type="match status" value="1"/>
</dbReference>
<dbReference type="SUPFAM" id="SSF49899">
    <property type="entry name" value="Concanavalin A-like lectins/glucanases"/>
    <property type="match status" value="1"/>
</dbReference>
<dbReference type="STRING" id="391936.S7S_05155"/>
<dbReference type="Pfam" id="PF18483">
    <property type="entry name" value="Lectin_L-type_dom"/>
    <property type="match status" value="1"/>
</dbReference>
<dbReference type="InterPro" id="IPR013320">
    <property type="entry name" value="ConA-like_dom_sf"/>
</dbReference>